<keyword evidence="3" id="KW-1133">Transmembrane helix</keyword>
<evidence type="ECO:0000256" key="2">
    <source>
        <dbReference type="SAM" id="MobiDB-lite"/>
    </source>
</evidence>
<protein>
    <submittedName>
        <fullName evidence="4">Uncharacterized protein</fullName>
    </submittedName>
</protein>
<evidence type="ECO:0000313" key="5">
    <source>
        <dbReference type="Proteomes" id="UP000736672"/>
    </source>
</evidence>
<organism evidence="4 5">
    <name type="scientific">Fusarium solani</name>
    <name type="common">Filamentous fungus</name>
    <dbReference type="NCBI Taxonomy" id="169388"/>
    <lineage>
        <taxon>Eukaryota</taxon>
        <taxon>Fungi</taxon>
        <taxon>Dikarya</taxon>
        <taxon>Ascomycota</taxon>
        <taxon>Pezizomycotina</taxon>
        <taxon>Sordariomycetes</taxon>
        <taxon>Hypocreomycetidae</taxon>
        <taxon>Hypocreales</taxon>
        <taxon>Nectriaceae</taxon>
        <taxon>Fusarium</taxon>
        <taxon>Fusarium solani species complex</taxon>
    </lineage>
</organism>
<name>A0A9P9KUX7_FUSSL</name>
<dbReference type="OrthoDB" id="5383650at2759"/>
<reference evidence="4" key="1">
    <citation type="journal article" date="2021" name="Nat. Commun.">
        <title>Genetic determinants of endophytism in the Arabidopsis root mycobiome.</title>
        <authorList>
            <person name="Mesny F."/>
            <person name="Miyauchi S."/>
            <person name="Thiergart T."/>
            <person name="Pickel B."/>
            <person name="Atanasova L."/>
            <person name="Karlsson M."/>
            <person name="Huettel B."/>
            <person name="Barry K.W."/>
            <person name="Haridas S."/>
            <person name="Chen C."/>
            <person name="Bauer D."/>
            <person name="Andreopoulos W."/>
            <person name="Pangilinan J."/>
            <person name="LaButti K."/>
            <person name="Riley R."/>
            <person name="Lipzen A."/>
            <person name="Clum A."/>
            <person name="Drula E."/>
            <person name="Henrissat B."/>
            <person name="Kohler A."/>
            <person name="Grigoriev I.V."/>
            <person name="Martin F.M."/>
            <person name="Hacquard S."/>
        </authorList>
    </citation>
    <scope>NUCLEOTIDE SEQUENCE</scope>
    <source>
        <strain evidence="4">FSSC 5 MPI-SDFR-AT-0091</strain>
    </source>
</reference>
<feature type="transmembrane region" description="Helical" evidence="3">
    <location>
        <begin position="494"/>
        <end position="513"/>
    </location>
</feature>
<feature type="transmembrane region" description="Helical" evidence="3">
    <location>
        <begin position="566"/>
        <end position="584"/>
    </location>
</feature>
<comment type="caution">
    <text evidence="4">The sequence shown here is derived from an EMBL/GenBank/DDBJ whole genome shotgun (WGS) entry which is preliminary data.</text>
</comment>
<accession>A0A9P9KUX7</accession>
<feature type="compositionally biased region" description="Polar residues" evidence="2">
    <location>
        <begin position="1"/>
        <end position="12"/>
    </location>
</feature>
<keyword evidence="3" id="KW-0472">Membrane</keyword>
<evidence type="ECO:0000256" key="3">
    <source>
        <dbReference type="SAM" id="Phobius"/>
    </source>
</evidence>
<dbReference type="AlphaFoldDB" id="A0A9P9KUX7"/>
<evidence type="ECO:0000313" key="4">
    <source>
        <dbReference type="EMBL" id="KAH7268924.1"/>
    </source>
</evidence>
<evidence type="ECO:0000256" key="1">
    <source>
        <dbReference type="SAM" id="Coils"/>
    </source>
</evidence>
<keyword evidence="1" id="KW-0175">Coiled coil</keyword>
<sequence length="848" mass="94942">MNWLQSLAGHSSNKTEETAKSKLQRSGIIGEDELGELFEWGRQAATEIANLRDSLNETINERNYRVGELEKEKSTLYQQITGLSDQLDRRNAELEQTTRRLEAKQAEMDQAVRKHYEQIDKLVLDHSRDLGILETRLNNEKRHLQAQLLVSGDKSQAWPDEKLRTQFRELCRIVDNATATIATTVDISSQVLSHRLDPDDSLSLVKGRPHFWLRWRVWSVLQAGFFSLPFGFGAFGPDRGAAEITALYRAWRSRLDGSTDPDLDIFHSNEVANRWRSITFQTLAAAATDGGSGSLIQLGHNNVIHVTEQITSLLSVIAGSQLQGGLQGEMRTAAGLAYELALQFGVNPARLVLLTVERSQTVVIGGSNGFIDCEDGEERRGQKVQVVMVASPGLQRIGDGRSETTQEHTVVPYTMCTLRLSCNEVMLHNPRGDSKAKQPVRVEPSRKSKDNLVNNRGLREQTESLLALCETSHSRDMKGLYYVPTRGIKPGIGVVVWLWLVTTVITIVTICSIGSVPSSWRITRLLHAGMALLCLYLLLHCLDLTVQQAGTAVTYNYIVFQSLNTVWRTLSDVFLLYGCWLNVLRHQTPKVAVWRSDLVIAGTLWALGLYKLGLQFALCFAWLDFVDIKIIDSIAAARKRYFICLFSPVDLDHQLTPAIQETHMAGWATYCLLVRAFCEVVIVGQLDRAPTGILNIHRAQDVCYSLFGLLFVIFIACSIPSGSGNDPDPWELESKISARLAEEQRILDEALQLTLQNSLDGWPEEADRLFKERLASVTESGTKSAPVVSVVLDTLRDQVRQEGSDERLLQGKLDHLTRMGQDLEDWVPVYKWDGHSSDDHIAGEEEKS</sequence>
<feature type="transmembrane region" description="Helical" evidence="3">
    <location>
        <begin position="525"/>
        <end position="546"/>
    </location>
</feature>
<proteinExistence type="predicted"/>
<feature type="transmembrane region" description="Helical" evidence="3">
    <location>
        <begin position="596"/>
        <end position="623"/>
    </location>
</feature>
<dbReference type="Proteomes" id="UP000736672">
    <property type="component" value="Unassembled WGS sequence"/>
</dbReference>
<feature type="region of interest" description="Disordered" evidence="2">
    <location>
        <begin position="429"/>
        <end position="450"/>
    </location>
</feature>
<feature type="region of interest" description="Disordered" evidence="2">
    <location>
        <begin position="1"/>
        <end position="24"/>
    </location>
</feature>
<keyword evidence="3" id="KW-0812">Transmembrane</keyword>
<keyword evidence="5" id="KW-1185">Reference proteome</keyword>
<dbReference type="EMBL" id="JAGTJS010000005">
    <property type="protein sequence ID" value="KAH7268924.1"/>
    <property type="molecule type" value="Genomic_DNA"/>
</dbReference>
<feature type="coiled-coil region" evidence="1">
    <location>
        <begin position="77"/>
        <end position="114"/>
    </location>
</feature>
<gene>
    <name evidence="4" type="ORF">B0J15DRAFT_579427</name>
</gene>